<protein>
    <submittedName>
        <fullName evidence="1">Uncharacterized protein</fullName>
    </submittedName>
</protein>
<dbReference type="InParanoid" id="Q22EY4"/>
<dbReference type="GeneID" id="7828004"/>
<accession>Q22EY4</accession>
<name>Q22EY4_TETTS</name>
<dbReference type="RefSeq" id="XP_001031554.2">
    <property type="nucleotide sequence ID" value="XM_001031554.2"/>
</dbReference>
<dbReference type="Proteomes" id="UP000009168">
    <property type="component" value="Unassembled WGS sequence"/>
</dbReference>
<dbReference type="EMBL" id="GG662544">
    <property type="protein sequence ID" value="EAR83891.2"/>
    <property type="molecule type" value="Genomic_DNA"/>
</dbReference>
<evidence type="ECO:0000313" key="2">
    <source>
        <dbReference type="Proteomes" id="UP000009168"/>
    </source>
</evidence>
<reference evidence="1" key="2">
    <citation type="submission" date="2014-02" db="EMBL/GenBank/DDBJ databases">
        <title>Annotation update of Tetrahymena thermophila SB210.</title>
        <authorList>
            <person name="Bidwell S."/>
            <person name="Michalis H.M."/>
            <person name="Zafar N."/>
            <person name="Joardar V."/>
            <person name="Miao W."/>
            <person name="Russ C."/>
            <person name="Eisen J."/>
            <person name="Wu M."/>
            <person name="Wu D."/>
            <person name="Nierman W."/>
            <person name="Orias E."/>
            <person name="Delcher A."/>
            <person name="Salzberg S."/>
            <person name="Coyne R."/>
        </authorList>
    </citation>
    <scope>NUCLEOTIDE SEQUENCE</scope>
    <source>
        <strain evidence="1">SB210</strain>
    </source>
</reference>
<dbReference type="KEGG" id="tet:TTHERM_00822290"/>
<organism evidence="1 2">
    <name type="scientific">Tetrahymena thermophila (strain SB210)</name>
    <dbReference type="NCBI Taxonomy" id="312017"/>
    <lineage>
        <taxon>Eukaryota</taxon>
        <taxon>Sar</taxon>
        <taxon>Alveolata</taxon>
        <taxon>Ciliophora</taxon>
        <taxon>Intramacronucleata</taxon>
        <taxon>Oligohymenophorea</taxon>
        <taxon>Hymenostomatida</taxon>
        <taxon>Tetrahymenina</taxon>
        <taxon>Tetrahymenidae</taxon>
        <taxon>Tetrahymena</taxon>
    </lineage>
</organism>
<keyword evidence="2" id="KW-1185">Reference proteome</keyword>
<evidence type="ECO:0000313" key="1">
    <source>
        <dbReference type="EMBL" id="EAR83891.2"/>
    </source>
</evidence>
<reference evidence="1" key="1">
    <citation type="submission" date="2008-09" db="EMBL/GenBank/DDBJ databases">
        <authorList>
            <person name="Eisen J.A."/>
            <person name="Wu M."/>
            <person name="Wu D."/>
            <person name="Nierman W.C."/>
            <person name="Orias E."/>
            <person name="Delcher A.L."/>
            <person name="Salzberg S.L."/>
        </authorList>
    </citation>
    <scope>NUCLEOTIDE SEQUENCE</scope>
    <source>
        <strain evidence="1">SB210</strain>
    </source>
</reference>
<dbReference type="HOGENOM" id="CLU_895694_0_0_1"/>
<sequence>MGYITYENEVYQDIEEQGQKGLSRVLYSDGQLYIKGVYLDNIQQQSKIQKKEIKQLTLNFFDKCVSVVQPLFQLDQKEIFIQKQEFTQNLDQQMFRIENNPDAKDFAYNYFFNSFKDFIDLSQQQQLQEQLKIALGIKDEKKQKTFNLSNSLTQDEKFQKIMINLKSDITEQQLVYCEERLEQIRNLKEINCKQNSLLCLAAYDLLSNYLQVKKIDIKQIAQITKQVLDQQIPVLKESTIKKLYKTLQNTKISYTKSDKFVI</sequence>
<proteinExistence type="predicted"/>
<gene>
    <name evidence="1" type="ORF">TTHERM_00822290</name>
</gene>
<dbReference type="AlphaFoldDB" id="Q22EY4"/>